<accession>A0A7W6JGA8</accession>
<dbReference type="EMBL" id="JACIDM010000002">
    <property type="protein sequence ID" value="MBB4083593.1"/>
    <property type="molecule type" value="Genomic_DNA"/>
</dbReference>
<evidence type="ECO:0000256" key="1">
    <source>
        <dbReference type="SAM" id="MobiDB-lite"/>
    </source>
</evidence>
<organism evidence="2 3">
    <name type="scientific">Brevundimonas lenta</name>
    <dbReference type="NCBI Taxonomy" id="424796"/>
    <lineage>
        <taxon>Bacteria</taxon>
        <taxon>Pseudomonadati</taxon>
        <taxon>Pseudomonadota</taxon>
        <taxon>Alphaproteobacteria</taxon>
        <taxon>Caulobacterales</taxon>
        <taxon>Caulobacteraceae</taxon>
        <taxon>Brevundimonas</taxon>
    </lineage>
</organism>
<feature type="region of interest" description="Disordered" evidence="1">
    <location>
        <begin position="1"/>
        <end position="24"/>
    </location>
</feature>
<gene>
    <name evidence="2" type="ORF">GGR12_002459</name>
</gene>
<feature type="compositionally biased region" description="Basic residues" evidence="1">
    <location>
        <begin position="103"/>
        <end position="114"/>
    </location>
</feature>
<feature type="region of interest" description="Disordered" evidence="1">
    <location>
        <begin position="181"/>
        <end position="224"/>
    </location>
</feature>
<feature type="region of interest" description="Disordered" evidence="1">
    <location>
        <begin position="49"/>
        <end position="161"/>
    </location>
</feature>
<name>A0A7W6JGA8_9CAUL</name>
<protein>
    <submittedName>
        <fullName evidence="2">Uncharacterized protein</fullName>
    </submittedName>
</protein>
<sequence length="224" mass="24095">MRRRSRQRSRRDEGKARGVRASPGALIDLPFRRSWPPRVVVGFTRSPAGGSCRALPDHPPSPLLTPARVGHRLSQRSAPKRVASKRTASITIRRGPPDYPSPRLHRSTTARRRREAWIRRPPHRRDAGIMRPVDTSLRRGNLGGGSQGVGEKSSGIADRLLPPFRGKVGGGAARMGALSASKLAGARSPSAAPIRPSGPPSPVKGEGAGEVTPPCGSVRRRGRR</sequence>
<comment type="caution">
    <text evidence="2">The sequence shown here is derived from an EMBL/GenBank/DDBJ whole genome shotgun (WGS) entry which is preliminary data.</text>
</comment>
<proteinExistence type="predicted"/>
<dbReference type="AlphaFoldDB" id="A0A7W6JGA8"/>
<evidence type="ECO:0000313" key="3">
    <source>
        <dbReference type="Proteomes" id="UP000529946"/>
    </source>
</evidence>
<feature type="compositionally biased region" description="Basic residues" evidence="1">
    <location>
        <begin position="69"/>
        <end position="84"/>
    </location>
</feature>
<dbReference type="Proteomes" id="UP000529946">
    <property type="component" value="Unassembled WGS sequence"/>
</dbReference>
<reference evidence="2 3" key="1">
    <citation type="submission" date="2020-08" db="EMBL/GenBank/DDBJ databases">
        <title>Genomic Encyclopedia of Type Strains, Phase IV (KMG-IV): sequencing the most valuable type-strain genomes for metagenomic binning, comparative biology and taxonomic classification.</title>
        <authorList>
            <person name="Goeker M."/>
        </authorList>
    </citation>
    <scope>NUCLEOTIDE SEQUENCE [LARGE SCALE GENOMIC DNA]</scope>
    <source>
        <strain evidence="2 3">DSM 23960</strain>
    </source>
</reference>
<keyword evidence="3" id="KW-1185">Reference proteome</keyword>
<evidence type="ECO:0000313" key="2">
    <source>
        <dbReference type="EMBL" id="MBB4083593.1"/>
    </source>
</evidence>